<dbReference type="InterPro" id="IPR013517">
    <property type="entry name" value="FG-GAP"/>
</dbReference>
<reference evidence="4 5" key="1">
    <citation type="journal article" date="2024" name="Science">
        <title>Giant polyketide synthase enzymes in the biosynthesis of giant marine polyether toxins.</title>
        <authorList>
            <person name="Fallon T.R."/>
            <person name="Shende V.V."/>
            <person name="Wierzbicki I.H."/>
            <person name="Pendleton A.L."/>
            <person name="Watervoot N.F."/>
            <person name="Auber R.P."/>
            <person name="Gonzalez D.J."/>
            <person name="Wisecaver J.H."/>
            <person name="Moore B.S."/>
        </authorList>
    </citation>
    <scope>NUCLEOTIDE SEQUENCE [LARGE SCALE GENOMIC DNA]</scope>
    <source>
        <strain evidence="4 5">12B1</strain>
    </source>
</reference>
<dbReference type="PANTHER" id="PTHR36220">
    <property type="entry name" value="UNNAMED PRODUCT"/>
    <property type="match status" value="1"/>
</dbReference>
<keyword evidence="5" id="KW-1185">Reference proteome</keyword>
<name>A0AB34IB70_PRYPA</name>
<proteinExistence type="predicted"/>
<dbReference type="InterPro" id="IPR013519">
    <property type="entry name" value="Int_alpha_beta-p"/>
</dbReference>
<keyword evidence="2" id="KW-0677">Repeat</keyword>
<dbReference type="AlphaFoldDB" id="A0AB34IB70"/>
<evidence type="ECO:0000256" key="2">
    <source>
        <dbReference type="ARBA" id="ARBA00022737"/>
    </source>
</evidence>
<dbReference type="Gene3D" id="2.130.10.130">
    <property type="entry name" value="Integrin alpha, N-terminal"/>
    <property type="match status" value="3"/>
</dbReference>
<sequence length="540" mass="54346">MASSAARPFKSFQRTRCFTAVITLLSSQVGASIDFEAHVKAPYILDRDFFGYSMALSGDTLAVGAFDDDSCATGVTTTAATVATDNGCGGAGAVYVFTLSFPTWTLQAYVKAPAVPASDRFGDSVALSGDTLAVGAYLEDSCATGVSTTPATDDGCSSAGAVYVYTRSGTTWTFEAYVKAPAVTADDNFGDSLALSGNTLAVGAYSEDSCATGVSTTAATDDGCDGAGAAYVYTRSGTTWTFEAYVKAPVVSSGDSFGGSLALSGDTLAVGAYSEDSCATGVSTTTATDDGCSSAGAVYVYTRSGTTWTFEAYVKAPVVTSGDSFSGSVALSGDTLAVTAYGEDSCATGVSTTTATDDGCDTAGAAYVYTRSGTTWTFEAYVKAPDVTASDSFGDSLALSGNTLAVGAYGEDSCATGVSTTAATDDGCSVAGAAYVYTRSGTTWTFEAYVKAPAVTSSDYFGRSVALSGDTLAVGAYFEDSCATGVSTTAATDDGCSNTGAAYGSSVVSPLDYGGRHELSGTSAAVRMRTSSKLRWGSGA</sequence>
<accession>A0AB34IB70</accession>
<evidence type="ECO:0000313" key="4">
    <source>
        <dbReference type="EMBL" id="KAL1495128.1"/>
    </source>
</evidence>
<dbReference type="InterPro" id="IPR028994">
    <property type="entry name" value="Integrin_alpha_N"/>
</dbReference>
<evidence type="ECO:0000313" key="5">
    <source>
        <dbReference type="Proteomes" id="UP001515480"/>
    </source>
</evidence>
<evidence type="ECO:0000256" key="3">
    <source>
        <dbReference type="ARBA" id="ARBA00023180"/>
    </source>
</evidence>
<gene>
    <name evidence="4" type="ORF">AB1Y20_016995</name>
</gene>
<comment type="caution">
    <text evidence="4">The sequence shown here is derived from an EMBL/GenBank/DDBJ whole genome shotgun (WGS) entry which is preliminary data.</text>
</comment>
<organism evidence="4 5">
    <name type="scientific">Prymnesium parvum</name>
    <name type="common">Toxic golden alga</name>
    <dbReference type="NCBI Taxonomy" id="97485"/>
    <lineage>
        <taxon>Eukaryota</taxon>
        <taxon>Haptista</taxon>
        <taxon>Haptophyta</taxon>
        <taxon>Prymnesiophyceae</taxon>
        <taxon>Prymnesiales</taxon>
        <taxon>Prymnesiaceae</taxon>
        <taxon>Prymnesium</taxon>
    </lineage>
</organism>
<keyword evidence="3" id="KW-0325">Glycoprotein</keyword>
<dbReference type="PANTHER" id="PTHR36220:SF1">
    <property type="entry name" value="GAMMA TUBULIN COMPLEX COMPONENT C-TERMINAL DOMAIN-CONTAINING PROTEIN"/>
    <property type="match status" value="1"/>
</dbReference>
<dbReference type="EMBL" id="JBGBPQ010000033">
    <property type="protein sequence ID" value="KAL1495128.1"/>
    <property type="molecule type" value="Genomic_DNA"/>
</dbReference>
<keyword evidence="1" id="KW-0732">Signal</keyword>
<dbReference type="SMART" id="SM00191">
    <property type="entry name" value="Int_alpha"/>
    <property type="match status" value="5"/>
</dbReference>
<protein>
    <submittedName>
        <fullName evidence="4">Uncharacterized protein</fullName>
    </submittedName>
</protein>
<dbReference type="Proteomes" id="UP001515480">
    <property type="component" value="Unassembled WGS sequence"/>
</dbReference>
<dbReference type="Pfam" id="PF14312">
    <property type="entry name" value="FG-GAP_2"/>
    <property type="match status" value="7"/>
</dbReference>
<evidence type="ECO:0000256" key="1">
    <source>
        <dbReference type="ARBA" id="ARBA00022729"/>
    </source>
</evidence>